<accession>A0A1R4HAS3</accession>
<evidence type="ECO:0000256" key="4">
    <source>
        <dbReference type="ARBA" id="ARBA00010231"/>
    </source>
</evidence>
<keyword evidence="6" id="KW-0597">Phosphoprotein</keyword>
<feature type="transmembrane region" description="Helical" evidence="10">
    <location>
        <begin position="234"/>
        <end position="256"/>
    </location>
</feature>
<dbReference type="InterPro" id="IPR016055">
    <property type="entry name" value="A-D-PHexomutase_a/b/a-I/II/III"/>
</dbReference>
<name>A0A1R4HAS3_9GAMM</name>
<keyword evidence="7" id="KW-0479">Metal-binding</keyword>
<dbReference type="GO" id="GO:0004615">
    <property type="term" value="F:phosphomannomutase activity"/>
    <property type="evidence" value="ECO:0007669"/>
    <property type="project" value="UniProtKB-EC"/>
</dbReference>
<comment type="catalytic activity">
    <reaction evidence="1">
        <text>alpha-D-mannose 1-phosphate = D-mannose 6-phosphate</text>
        <dbReference type="Rhea" id="RHEA:11140"/>
        <dbReference type="ChEBI" id="CHEBI:58409"/>
        <dbReference type="ChEBI" id="CHEBI:58735"/>
        <dbReference type="EC" id="5.4.2.8"/>
    </reaction>
</comment>
<dbReference type="InterPro" id="IPR016066">
    <property type="entry name" value="A-D-PHexomutase_CS"/>
</dbReference>
<reference evidence="16" key="1">
    <citation type="submission" date="2017-02" db="EMBL/GenBank/DDBJ databases">
        <authorList>
            <person name="Daims H."/>
        </authorList>
    </citation>
    <scope>NUCLEOTIDE SEQUENCE [LARGE SCALE GENOMIC DNA]</scope>
</reference>
<evidence type="ECO:0000256" key="5">
    <source>
        <dbReference type="ARBA" id="ARBA00012730"/>
    </source>
</evidence>
<dbReference type="EC" id="5.4.2.8" evidence="5"/>
<keyword evidence="9 15" id="KW-0413">Isomerase</keyword>
<dbReference type="Gene3D" id="3.30.310.50">
    <property type="entry name" value="Alpha-D-phosphohexomutase, C-terminal domain"/>
    <property type="match status" value="1"/>
</dbReference>
<comment type="cofactor">
    <cofactor evidence="2">
        <name>Mg(2+)</name>
        <dbReference type="ChEBI" id="CHEBI:18420"/>
    </cofactor>
</comment>
<comment type="similarity">
    <text evidence="4">Belongs to the phosphohexose mutase family.</text>
</comment>
<dbReference type="GO" id="GO:0005975">
    <property type="term" value="P:carbohydrate metabolic process"/>
    <property type="evidence" value="ECO:0007669"/>
    <property type="project" value="InterPro"/>
</dbReference>
<dbReference type="FunFam" id="3.40.120.10:FF:000001">
    <property type="entry name" value="Phosphoglucosamine mutase"/>
    <property type="match status" value="1"/>
</dbReference>
<evidence type="ECO:0000256" key="9">
    <source>
        <dbReference type="ARBA" id="ARBA00023235"/>
    </source>
</evidence>
<dbReference type="PRINTS" id="PR00509">
    <property type="entry name" value="PGMPMM"/>
</dbReference>
<evidence type="ECO:0000256" key="3">
    <source>
        <dbReference type="ARBA" id="ARBA00004699"/>
    </source>
</evidence>
<keyword evidence="8" id="KW-0460">Magnesium</keyword>
<dbReference type="InterPro" id="IPR005846">
    <property type="entry name" value="A-D-PHexomutase_a/b/a-III"/>
</dbReference>
<evidence type="ECO:0000259" key="11">
    <source>
        <dbReference type="Pfam" id="PF00408"/>
    </source>
</evidence>
<dbReference type="PANTHER" id="PTHR43771:SF2">
    <property type="entry name" value="PHOSPHOMANNOMUTASE_PHOSPHOGLUCOMUTASE"/>
    <property type="match status" value="1"/>
</dbReference>
<evidence type="ECO:0000256" key="10">
    <source>
        <dbReference type="SAM" id="Phobius"/>
    </source>
</evidence>
<dbReference type="CDD" id="cd03089">
    <property type="entry name" value="PMM_PGM"/>
    <property type="match status" value="1"/>
</dbReference>
<dbReference type="InterPro" id="IPR005844">
    <property type="entry name" value="A-D-PHexomutase_a/b/a-I"/>
</dbReference>
<feature type="domain" description="Alpha-D-phosphohexomutase alpha/beta/alpha" evidence="13">
    <location>
        <begin position="565"/>
        <end position="662"/>
    </location>
</feature>
<dbReference type="InterPro" id="IPR005843">
    <property type="entry name" value="A-D-PHexomutase_C"/>
</dbReference>
<evidence type="ECO:0000256" key="1">
    <source>
        <dbReference type="ARBA" id="ARBA00000586"/>
    </source>
</evidence>
<keyword evidence="10" id="KW-1133">Transmembrane helix</keyword>
<sequence>MERLFTLLLLMIVVLILAVGGGVHWLSSAVVNNTKEDAAHEVAKAVALSVSQQIYLLNKTLDNIAQQPEVISALSTGNTILLESAAKNIQSHFPEAIKIRLLTPDINKIDESTVPNMGYADLDMVRETLLTNQSPVVQGDSGVNRHLAMTSQVRQGDRVVGVILASLDHGFIAKTIKATTLNNYYIELRQAKLVLGISGTALGKTAAASAELNVPHSDWKLYYEYPSGTSLAELSTLLGILVLALSVAVVAVFLGYRQLSRLIKDDLSSVLKAFKDIVGHKSLGSYPVSLAEMNTIIASFLRLNRALDDSSGHIKNTVDDDNALEENGFFSAPDSTEFVEITAAQVKREEPIYTPMASLQSATYIKPDLVKKVINNNVDNEQVAVKPASIPQVKTRLPTEIISDLLVKVPVKNSAPSIFKAYDIRGIVGTTLTLNMVYDIGRAFGTEAKKHGCKTVAMGRDGRTSSPVLAEELAKGIASTGCNIMDIGMIPTPVLYFATQHLEGRCGIMVTGSHNPPDYNGFKMVIAGETLAEERIQALKACIDTRAYSVGDMGLIEKNIAFSNEYIGTIADDVRISRPMLVVLDCGNGVGGKLGPTLLRTLGCEVIELHCDIDGSFPNHHPDPSKPENMHELMTTVKHYKADVGIAFDGDADRLGVVDSNGKIIWPDRQMMLFAKHVLAANLGAEVLYDVKCSTHLATQIKKYGGRPQMWKSGHSLMKAKIKATGAKLAGEMSGHIFFNDRWFGFDDGLYAAARLIEILSNDQGSSAQVFASFPDSVNTPELTIELAEDNGFDVLANLRAAADFADASIIDIDGLRVEFVDGWGLVRASNTTPALTLRFEGDTLEAMQRIQQHFKQLINSVNPDLVIPF</sequence>
<keyword evidence="10" id="KW-0472">Membrane</keyword>
<evidence type="ECO:0000259" key="13">
    <source>
        <dbReference type="Pfam" id="PF02879"/>
    </source>
</evidence>
<feature type="domain" description="Alpha-D-phosphohexomutase C-terminal" evidence="11">
    <location>
        <begin position="797"/>
        <end position="855"/>
    </location>
</feature>
<evidence type="ECO:0000313" key="16">
    <source>
        <dbReference type="Proteomes" id="UP000195667"/>
    </source>
</evidence>
<dbReference type="Pfam" id="PF00408">
    <property type="entry name" value="PGM_PMM_IV"/>
    <property type="match status" value="1"/>
</dbReference>
<evidence type="ECO:0000259" key="14">
    <source>
        <dbReference type="Pfam" id="PF02880"/>
    </source>
</evidence>
<dbReference type="EMBL" id="FUKI01000111">
    <property type="protein sequence ID" value="SJM92970.1"/>
    <property type="molecule type" value="Genomic_DNA"/>
</dbReference>
<evidence type="ECO:0000256" key="7">
    <source>
        <dbReference type="ARBA" id="ARBA00022723"/>
    </source>
</evidence>
<dbReference type="GO" id="GO:0000287">
    <property type="term" value="F:magnesium ion binding"/>
    <property type="evidence" value="ECO:0007669"/>
    <property type="project" value="InterPro"/>
</dbReference>
<proteinExistence type="inferred from homology"/>
<feature type="domain" description="Alpha-D-phosphohexomutase alpha/beta/alpha" evidence="14">
    <location>
        <begin position="667"/>
        <end position="771"/>
    </location>
</feature>
<evidence type="ECO:0000313" key="15">
    <source>
        <dbReference type="EMBL" id="SJM92970.1"/>
    </source>
</evidence>
<dbReference type="AlphaFoldDB" id="A0A1R4HAS3"/>
<dbReference type="InterPro" id="IPR005841">
    <property type="entry name" value="Alpha-D-phosphohexomutase_SF"/>
</dbReference>
<dbReference type="SUPFAM" id="SSF53738">
    <property type="entry name" value="Phosphoglucomutase, first 3 domains"/>
    <property type="match status" value="3"/>
</dbReference>
<dbReference type="SUPFAM" id="SSF55957">
    <property type="entry name" value="Phosphoglucomutase, C-terminal domain"/>
    <property type="match status" value="1"/>
</dbReference>
<dbReference type="Pfam" id="PF02879">
    <property type="entry name" value="PGM_PMM_II"/>
    <property type="match status" value="1"/>
</dbReference>
<keyword evidence="16" id="KW-1185">Reference proteome</keyword>
<dbReference type="GO" id="GO:1901137">
    <property type="term" value="P:carbohydrate derivative biosynthetic process"/>
    <property type="evidence" value="ECO:0007669"/>
    <property type="project" value="UniProtKB-ARBA"/>
</dbReference>
<comment type="pathway">
    <text evidence="3">Nucleotide-sugar biosynthesis; GDP-alpha-D-mannose biosynthesis; alpha-D-mannose 1-phosphate from D-fructose 6-phosphate: step 2/2.</text>
</comment>
<keyword evidence="10" id="KW-0812">Transmembrane</keyword>
<gene>
    <name evidence="15" type="ORF">CRENPOLYSF1_360004</name>
</gene>
<dbReference type="PROSITE" id="PS00710">
    <property type="entry name" value="PGM_PMM"/>
    <property type="match status" value="1"/>
</dbReference>
<evidence type="ECO:0000256" key="6">
    <source>
        <dbReference type="ARBA" id="ARBA00022553"/>
    </source>
</evidence>
<dbReference type="Pfam" id="PF02878">
    <property type="entry name" value="PGM_PMM_I"/>
    <property type="match status" value="1"/>
</dbReference>
<dbReference type="OrthoDB" id="9803322at2"/>
<protein>
    <recommendedName>
        <fullName evidence="5">phosphomannomutase</fullName>
        <ecNumber evidence="5">5.4.2.8</ecNumber>
    </recommendedName>
</protein>
<dbReference type="PANTHER" id="PTHR43771">
    <property type="entry name" value="PHOSPHOMANNOMUTASE"/>
    <property type="match status" value="1"/>
</dbReference>
<dbReference type="Proteomes" id="UP000195667">
    <property type="component" value="Unassembled WGS sequence"/>
</dbReference>
<evidence type="ECO:0000259" key="12">
    <source>
        <dbReference type="Pfam" id="PF02878"/>
    </source>
</evidence>
<dbReference type="Pfam" id="PF02880">
    <property type="entry name" value="PGM_PMM_III"/>
    <property type="match status" value="1"/>
</dbReference>
<feature type="domain" description="Alpha-D-phosphohexomutase alpha/beta/alpha" evidence="12">
    <location>
        <begin position="418"/>
        <end position="545"/>
    </location>
</feature>
<evidence type="ECO:0000256" key="8">
    <source>
        <dbReference type="ARBA" id="ARBA00022842"/>
    </source>
</evidence>
<dbReference type="InterPro" id="IPR036900">
    <property type="entry name" value="A-D-PHexomutase_C_sf"/>
</dbReference>
<dbReference type="RefSeq" id="WP_087143630.1">
    <property type="nucleotide sequence ID" value="NZ_FUKI01000111.1"/>
</dbReference>
<evidence type="ECO:0000256" key="2">
    <source>
        <dbReference type="ARBA" id="ARBA00001946"/>
    </source>
</evidence>
<organism evidence="15 16">
    <name type="scientific">Crenothrix polyspora</name>
    <dbReference type="NCBI Taxonomy" id="360316"/>
    <lineage>
        <taxon>Bacteria</taxon>
        <taxon>Pseudomonadati</taxon>
        <taxon>Pseudomonadota</taxon>
        <taxon>Gammaproteobacteria</taxon>
        <taxon>Methylococcales</taxon>
        <taxon>Crenotrichaceae</taxon>
        <taxon>Crenothrix</taxon>
    </lineage>
</organism>
<dbReference type="Gene3D" id="3.40.120.10">
    <property type="entry name" value="Alpha-D-Glucose-1,6-Bisphosphate, subunit A, domain 3"/>
    <property type="match status" value="3"/>
</dbReference>
<dbReference type="InterPro" id="IPR005845">
    <property type="entry name" value="A-D-PHexomutase_a/b/a-II"/>
</dbReference>